<name>A0ABW9C2I5_9BURK</name>
<dbReference type="Gene3D" id="4.10.430.30">
    <property type="match status" value="2"/>
</dbReference>
<evidence type="ECO:0000256" key="2">
    <source>
        <dbReference type="ARBA" id="ARBA00010610"/>
    </source>
</evidence>
<comment type="subcellular location">
    <subcellularLocation>
        <location evidence="1">Cytoplasm</location>
        <location evidence="1">Nucleoid</location>
    </subcellularLocation>
</comment>
<feature type="compositionally biased region" description="Basic residues" evidence="5">
    <location>
        <begin position="231"/>
        <end position="251"/>
    </location>
</feature>
<dbReference type="RefSeq" id="WP_408129943.1">
    <property type="nucleotide sequence ID" value="NZ_JAQQDH010000004.1"/>
</dbReference>
<proteinExistence type="inferred from homology"/>
<dbReference type="InterPro" id="IPR027444">
    <property type="entry name" value="H-NS_C_dom"/>
</dbReference>
<evidence type="ECO:0000256" key="3">
    <source>
        <dbReference type="ARBA" id="ARBA00022490"/>
    </source>
</evidence>
<evidence type="ECO:0000313" key="7">
    <source>
        <dbReference type="EMBL" id="MFM0445181.1"/>
    </source>
</evidence>
<organism evidence="7 8">
    <name type="scientific">Paraburkholderia strydomiana</name>
    <dbReference type="NCBI Taxonomy" id="1245417"/>
    <lineage>
        <taxon>Bacteria</taxon>
        <taxon>Pseudomonadati</taxon>
        <taxon>Pseudomonadota</taxon>
        <taxon>Betaproteobacteria</taxon>
        <taxon>Burkholderiales</taxon>
        <taxon>Burkholderiaceae</taxon>
        <taxon>Paraburkholderia</taxon>
    </lineage>
</organism>
<feature type="compositionally biased region" description="Low complexity" evidence="5">
    <location>
        <begin position="275"/>
        <end position="294"/>
    </location>
</feature>
<feature type="region of interest" description="Disordered" evidence="5">
    <location>
        <begin position="228"/>
        <end position="294"/>
    </location>
</feature>
<evidence type="ECO:0000256" key="5">
    <source>
        <dbReference type="SAM" id="MobiDB-lite"/>
    </source>
</evidence>
<reference evidence="7 8" key="1">
    <citation type="journal article" date="2024" name="Chem. Sci.">
        <title>Discovery of megapolipeptins by genome mining of a Burkholderiales bacteria collection.</title>
        <authorList>
            <person name="Paulo B.S."/>
            <person name="Recchia M.J.J."/>
            <person name="Lee S."/>
            <person name="Fergusson C.H."/>
            <person name="Romanowski S.B."/>
            <person name="Hernandez A."/>
            <person name="Krull N."/>
            <person name="Liu D.Y."/>
            <person name="Cavanagh H."/>
            <person name="Bos A."/>
            <person name="Gray C.A."/>
            <person name="Murphy B.T."/>
            <person name="Linington R.G."/>
            <person name="Eustaquio A.S."/>
        </authorList>
    </citation>
    <scope>NUCLEOTIDE SEQUENCE [LARGE SCALE GENOMIC DNA]</scope>
    <source>
        <strain evidence="7 8">RL17-379-BIB-C</strain>
    </source>
</reference>
<keyword evidence="3" id="KW-0963">Cytoplasm</keyword>
<accession>A0ABW9C2I5</accession>
<feature type="domain" description="DNA-binding protein H-NS-like C-terminal" evidence="6">
    <location>
        <begin position="132"/>
        <end position="172"/>
    </location>
</feature>
<feature type="compositionally biased region" description="Low complexity" evidence="5">
    <location>
        <begin position="252"/>
        <end position="266"/>
    </location>
</feature>
<evidence type="ECO:0000259" key="6">
    <source>
        <dbReference type="SMART" id="SM00528"/>
    </source>
</evidence>
<keyword evidence="8" id="KW-1185">Reference proteome</keyword>
<evidence type="ECO:0000256" key="4">
    <source>
        <dbReference type="ARBA" id="ARBA00023125"/>
    </source>
</evidence>
<dbReference type="PANTHER" id="PTHR38097:SF2">
    <property type="entry name" value="DNA-BINDING PROTEIN STPA"/>
    <property type="match status" value="1"/>
</dbReference>
<gene>
    <name evidence="7" type="ORF">PQR00_16445</name>
</gene>
<feature type="region of interest" description="Disordered" evidence="5">
    <location>
        <begin position="176"/>
        <end position="196"/>
    </location>
</feature>
<feature type="domain" description="DNA-binding protein H-NS-like C-terminal" evidence="6">
    <location>
        <begin position="67"/>
        <end position="111"/>
    </location>
</feature>
<keyword evidence="4" id="KW-0238">DNA-binding</keyword>
<evidence type="ECO:0000256" key="1">
    <source>
        <dbReference type="ARBA" id="ARBA00004453"/>
    </source>
</evidence>
<feature type="region of interest" description="Disordered" evidence="5">
    <location>
        <begin position="58"/>
        <end position="77"/>
    </location>
</feature>
<comment type="caution">
    <text evidence="7">The sequence shown here is derived from an EMBL/GenBank/DDBJ whole genome shotgun (WGS) entry which is preliminary data.</text>
</comment>
<dbReference type="Pfam" id="PF00816">
    <property type="entry name" value="Histone_HNS"/>
    <property type="match status" value="2"/>
</dbReference>
<sequence length="294" mass="30083">MPTLEQIQAKLKKLQAQADILIARKAQVAIDQIRDLMLKHGLTTADIEAKAKARREANRLNGNSGSGKAKLAVAGQKVPKYRDHKTGATWTGHGRAPGWIVSAKDRSVFLIDGASESNGFTKLVASGAKGKGQPKGAQPPKYRHPTTGATWSGRGPAPAWLASVKDRTRFLIDSSAAPASGAASQKTAGKAKSAATSGVVSKKAAAKKVVAKKAKAGAQSVTAKTAAVKKSAAKKVTARKTTAKKAAKKAATKAVTKAATRAASKTPGRKRAAKAETAAVSASAPVASTLQAGA</sequence>
<dbReference type="SMART" id="SM00528">
    <property type="entry name" value="HNS"/>
    <property type="match status" value="2"/>
</dbReference>
<dbReference type="PANTHER" id="PTHR38097">
    <property type="match status" value="1"/>
</dbReference>
<dbReference type="SUPFAM" id="SSF81273">
    <property type="entry name" value="H-NS histone-like proteins"/>
    <property type="match status" value="2"/>
</dbReference>
<feature type="region of interest" description="Disordered" evidence="5">
    <location>
        <begin position="126"/>
        <end position="154"/>
    </location>
</feature>
<dbReference type="EMBL" id="JAQQDH010000004">
    <property type="protein sequence ID" value="MFM0445181.1"/>
    <property type="molecule type" value="Genomic_DNA"/>
</dbReference>
<evidence type="ECO:0000313" key="8">
    <source>
        <dbReference type="Proteomes" id="UP001629288"/>
    </source>
</evidence>
<protein>
    <submittedName>
        <fullName evidence="7">H-NS family nucleoid-associated regulatory protein</fullName>
    </submittedName>
</protein>
<dbReference type="Proteomes" id="UP001629288">
    <property type="component" value="Unassembled WGS sequence"/>
</dbReference>
<comment type="similarity">
    <text evidence="2">Belongs to the histone-like protein H-NS family.</text>
</comment>